<dbReference type="InterPro" id="IPR038109">
    <property type="entry name" value="DNA_bind_recomb_sf"/>
</dbReference>
<name>A0A935PZF7_9PROT</name>
<dbReference type="AlphaFoldDB" id="A0A935PZF7"/>
<dbReference type="EMBL" id="JADJMH010000016">
    <property type="protein sequence ID" value="MBK7676184.1"/>
    <property type="molecule type" value="Genomic_DNA"/>
</dbReference>
<evidence type="ECO:0008006" key="3">
    <source>
        <dbReference type="Google" id="ProtNLM"/>
    </source>
</evidence>
<gene>
    <name evidence="1" type="ORF">IPJ27_16310</name>
</gene>
<dbReference type="GO" id="GO:0003677">
    <property type="term" value="F:DNA binding"/>
    <property type="evidence" value="ECO:0007669"/>
    <property type="project" value="InterPro"/>
</dbReference>
<evidence type="ECO:0000313" key="2">
    <source>
        <dbReference type="Proteomes" id="UP000697998"/>
    </source>
</evidence>
<reference evidence="1 2" key="1">
    <citation type="submission" date="2020-10" db="EMBL/GenBank/DDBJ databases">
        <title>Connecting structure to function with the recovery of over 1000 high-quality activated sludge metagenome-assembled genomes encoding full-length rRNA genes using long-read sequencing.</title>
        <authorList>
            <person name="Singleton C.M."/>
            <person name="Petriglieri F."/>
            <person name="Kristensen J.M."/>
            <person name="Kirkegaard R.H."/>
            <person name="Michaelsen T.Y."/>
            <person name="Andersen M.H."/>
            <person name="Karst S.M."/>
            <person name="Dueholm M.S."/>
            <person name="Nielsen P.H."/>
            <person name="Albertsen M."/>
        </authorList>
    </citation>
    <scope>NUCLEOTIDE SEQUENCE [LARGE SCALE GENOMIC DNA]</scope>
    <source>
        <strain evidence="1">EsbW_18-Q3-R4-48_BATAC.285</strain>
    </source>
</reference>
<accession>A0A935PZF7</accession>
<comment type="caution">
    <text evidence="1">The sequence shown here is derived from an EMBL/GenBank/DDBJ whole genome shotgun (WGS) entry which is preliminary data.</text>
</comment>
<proteinExistence type="predicted"/>
<evidence type="ECO:0000313" key="1">
    <source>
        <dbReference type="EMBL" id="MBK7676184.1"/>
    </source>
</evidence>
<dbReference type="Proteomes" id="UP000697998">
    <property type="component" value="Unassembled WGS sequence"/>
</dbReference>
<dbReference type="Gene3D" id="3.90.1750.20">
    <property type="entry name" value="Putative Large Serine Recombinase, Chain B, Domain 2"/>
    <property type="match status" value="1"/>
</dbReference>
<organism evidence="1 2">
    <name type="scientific">Candidatus Accumulibacter proximus</name>
    <dbReference type="NCBI Taxonomy" id="2954385"/>
    <lineage>
        <taxon>Bacteria</taxon>
        <taxon>Pseudomonadati</taxon>
        <taxon>Pseudomonadota</taxon>
        <taxon>Betaproteobacteria</taxon>
        <taxon>Candidatus Accumulibacter</taxon>
    </lineage>
</organism>
<protein>
    <recommendedName>
        <fullName evidence="3">Recombinase domain-containing protein</fullName>
    </recommendedName>
</protein>
<dbReference type="GO" id="GO:0000150">
    <property type="term" value="F:DNA strand exchange activity"/>
    <property type="evidence" value="ECO:0007669"/>
    <property type="project" value="InterPro"/>
</dbReference>
<sequence length="80" mass="9140">MSTFIETQSRAGRLIDQGYLYKLFKSPVFIGVAASKGKHFAGKHDAIFDRAVWEQVQAMLERGEPEQRLGRTGHPKHLHY</sequence>